<feature type="region of interest" description="Disordered" evidence="2">
    <location>
        <begin position="146"/>
        <end position="238"/>
    </location>
</feature>
<dbReference type="STRING" id="284590.Q6CRM0"/>
<dbReference type="KEGG" id="kla:KLLA0_D07986g"/>
<evidence type="ECO:0000256" key="1">
    <source>
        <dbReference type="SAM" id="Coils"/>
    </source>
</evidence>
<dbReference type="OMA" id="NDIGEMN"/>
<feature type="coiled-coil region" evidence="1">
    <location>
        <begin position="245"/>
        <end position="303"/>
    </location>
</feature>
<dbReference type="InParanoid" id="Q6CRM0"/>
<organism evidence="3 4">
    <name type="scientific">Kluyveromyces lactis (strain ATCC 8585 / CBS 2359 / DSM 70799 / NBRC 1267 / NRRL Y-1140 / WM37)</name>
    <name type="common">Yeast</name>
    <name type="synonym">Candida sphaerica</name>
    <dbReference type="NCBI Taxonomy" id="284590"/>
    <lineage>
        <taxon>Eukaryota</taxon>
        <taxon>Fungi</taxon>
        <taxon>Dikarya</taxon>
        <taxon>Ascomycota</taxon>
        <taxon>Saccharomycotina</taxon>
        <taxon>Saccharomycetes</taxon>
        <taxon>Saccharomycetales</taxon>
        <taxon>Saccharomycetaceae</taxon>
        <taxon>Kluyveromyces</taxon>
    </lineage>
</organism>
<reference evidence="3 4" key="1">
    <citation type="journal article" date="2004" name="Nature">
        <title>Genome evolution in yeasts.</title>
        <authorList>
            <consortium name="Genolevures"/>
            <person name="Dujon B."/>
            <person name="Sherman D."/>
            <person name="Fischer G."/>
            <person name="Durrens P."/>
            <person name="Casaregola S."/>
            <person name="Lafontaine I."/>
            <person name="de Montigny J."/>
            <person name="Marck C."/>
            <person name="Neuveglise C."/>
            <person name="Talla E."/>
            <person name="Goffard N."/>
            <person name="Frangeul L."/>
            <person name="Aigle M."/>
            <person name="Anthouard V."/>
            <person name="Babour A."/>
            <person name="Barbe V."/>
            <person name="Barnay S."/>
            <person name="Blanchin S."/>
            <person name="Beckerich J.M."/>
            <person name="Beyne E."/>
            <person name="Bleykasten C."/>
            <person name="Boisrame A."/>
            <person name="Boyer J."/>
            <person name="Cattolico L."/>
            <person name="Confanioleri F."/>
            <person name="de Daruvar A."/>
            <person name="Despons L."/>
            <person name="Fabre E."/>
            <person name="Fairhead C."/>
            <person name="Ferry-Dumazet H."/>
            <person name="Groppi A."/>
            <person name="Hantraye F."/>
            <person name="Hennequin C."/>
            <person name="Jauniaux N."/>
            <person name="Joyet P."/>
            <person name="Kachouri R."/>
            <person name="Kerrest A."/>
            <person name="Koszul R."/>
            <person name="Lemaire M."/>
            <person name="Lesur I."/>
            <person name="Ma L."/>
            <person name="Muller H."/>
            <person name="Nicaud J.M."/>
            <person name="Nikolski M."/>
            <person name="Oztas S."/>
            <person name="Ozier-Kalogeropoulos O."/>
            <person name="Pellenz S."/>
            <person name="Potier S."/>
            <person name="Richard G.F."/>
            <person name="Straub M.L."/>
            <person name="Suleau A."/>
            <person name="Swennene D."/>
            <person name="Tekaia F."/>
            <person name="Wesolowski-Louvel M."/>
            <person name="Westhof E."/>
            <person name="Wirth B."/>
            <person name="Zeniou-Meyer M."/>
            <person name="Zivanovic I."/>
            <person name="Bolotin-Fukuhara M."/>
            <person name="Thierry A."/>
            <person name="Bouchier C."/>
            <person name="Caudron B."/>
            <person name="Scarpelli C."/>
            <person name="Gaillardin C."/>
            <person name="Weissenbach J."/>
            <person name="Wincker P."/>
            <person name="Souciet J.L."/>
        </authorList>
    </citation>
    <scope>NUCLEOTIDE SEQUENCE [LARGE SCALE GENOMIC DNA]</scope>
    <source>
        <strain evidence="4">ATCC 8585 / CBS 2359 / DSM 70799 / NBRC 1267 / NRRL Y-1140 / WM37</strain>
    </source>
</reference>
<dbReference type="Proteomes" id="UP000000598">
    <property type="component" value="Chromosome D"/>
</dbReference>
<sequence length="332" mass="36838">MDSEQVKKRMSQIELEISEMNEMIDKNLSIHETTVKTKQDVSSDDQDEDYLELQKLTANQVDQFVQNAIKSDGEDEVPETLSSGRETALQAEEREDIKEEKPGTQLEAAVVAEVVAEVQTEPTAEKAIPAVSVTSVPAKRIPSEKIEVSTSTEEDEAAAAATIVPNTDKSSTYPAPAAIGHTQNGTVPRAPNTDSSNIPTSPRILTPKSNPFRVVHVGSQPSSRNASRNSSRVSSTSSDISDINFEQLQQNYNSLSVKCTKLQKEIDYLHKFKNESTLTLEDRRKLITAIEKLQEYLDKKNKQRYDTGVILSRQIRKNVDMGANGQFWVGRS</sequence>
<dbReference type="HOGENOM" id="CLU_050570_0_0_1"/>
<accession>Q6CRM0</accession>
<proteinExistence type="predicted"/>
<keyword evidence="1" id="KW-0175">Coiled coil</keyword>
<dbReference type="FunCoup" id="Q6CRM0">
    <property type="interactions" value="52"/>
</dbReference>
<keyword evidence="4" id="KW-1185">Reference proteome</keyword>
<dbReference type="AlphaFoldDB" id="Q6CRM0"/>
<feature type="compositionally biased region" description="Basic and acidic residues" evidence="2">
    <location>
        <begin position="91"/>
        <end position="102"/>
    </location>
</feature>
<protein>
    <submittedName>
        <fullName evidence="3">KLLA0D07986p</fullName>
    </submittedName>
</protein>
<evidence type="ECO:0000313" key="4">
    <source>
        <dbReference type="Proteomes" id="UP000000598"/>
    </source>
</evidence>
<feature type="compositionally biased region" description="Low complexity" evidence="2">
    <location>
        <begin position="219"/>
        <end position="238"/>
    </location>
</feature>
<dbReference type="EMBL" id="CR382124">
    <property type="protein sequence ID" value="CAH00515.1"/>
    <property type="molecule type" value="Genomic_DNA"/>
</dbReference>
<feature type="compositionally biased region" description="Polar residues" evidence="2">
    <location>
        <begin position="181"/>
        <end position="200"/>
    </location>
</feature>
<gene>
    <name evidence="3" type="ORF">KLLA0_D07986g</name>
</gene>
<dbReference type="eggNOG" id="ENOG502S1ET">
    <property type="taxonomic scope" value="Eukaryota"/>
</dbReference>
<dbReference type="PaxDb" id="284590-Q6CRM0"/>
<evidence type="ECO:0000256" key="2">
    <source>
        <dbReference type="SAM" id="MobiDB-lite"/>
    </source>
</evidence>
<feature type="compositionally biased region" description="Polar residues" evidence="2">
    <location>
        <begin position="164"/>
        <end position="173"/>
    </location>
</feature>
<evidence type="ECO:0000313" key="3">
    <source>
        <dbReference type="EMBL" id="CAH00515.1"/>
    </source>
</evidence>
<name>Q6CRM0_KLULA</name>
<feature type="region of interest" description="Disordered" evidence="2">
    <location>
        <begin position="70"/>
        <end position="103"/>
    </location>
</feature>